<evidence type="ECO:0000313" key="5">
    <source>
        <dbReference type="Proteomes" id="UP000034947"/>
    </source>
</evidence>
<dbReference type="CDD" id="cd05251">
    <property type="entry name" value="NmrA_like_SDR_a"/>
    <property type="match status" value="1"/>
</dbReference>
<dbReference type="Gene3D" id="3.40.50.720">
    <property type="entry name" value="NAD(P)-binding Rossmann-like Domain"/>
    <property type="match status" value="1"/>
</dbReference>
<gene>
    <name evidence="4" type="ORF">AOCH_002014</name>
</gene>
<proteinExistence type="inferred from homology"/>
<dbReference type="AlphaFoldDB" id="A0A0F8XHL8"/>
<dbReference type="VEuPathDB" id="FungiDB:P175DRAFT_0428862"/>
<reference evidence="4 5" key="1">
    <citation type="submission" date="2015-02" db="EMBL/GenBank/DDBJ databases">
        <title>Draft Genome Sequences of Two Closely-Related Aflatoxigenic Aspergillus Species Obtained from the Cote d'Ivoire.</title>
        <authorList>
            <person name="Moore G.G."/>
            <person name="Beltz S.B."/>
            <person name="Mack B.M."/>
        </authorList>
    </citation>
    <scope>NUCLEOTIDE SEQUENCE [LARGE SCALE GENOMIC DNA]</scope>
    <source>
        <strain evidence="4 5">SRRC1432</strain>
    </source>
</reference>
<dbReference type="GO" id="GO:0005634">
    <property type="term" value="C:nucleus"/>
    <property type="evidence" value="ECO:0007669"/>
    <property type="project" value="TreeGrafter"/>
</dbReference>
<dbReference type="SUPFAM" id="SSF51735">
    <property type="entry name" value="NAD(P)-binding Rossmann-fold domains"/>
    <property type="match status" value="1"/>
</dbReference>
<dbReference type="InterPro" id="IPR036291">
    <property type="entry name" value="NAD(P)-bd_dom_sf"/>
</dbReference>
<dbReference type="InterPro" id="IPR008030">
    <property type="entry name" value="NmrA-like"/>
</dbReference>
<organism evidence="4 5">
    <name type="scientific">Aspergillus ochraceoroseus</name>
    <dbReference type="NCBI Taxonomy" id="138278"/>
    <lineage>
        <taxon>Eukaryota</taxon>
        <taxon>Fungi</taxon>
        <taxon>Dikarya</taxon>
        <taxon>Ascomycota</taxon>
        <taxon>Pezizomycotina</taxon>
        <taxon>Eurotiomycetes</taxon>
        <taxon>Eurotiomycetidae</taxon>
        <taxon>Eurotiales</taxon>
        <taxon>Aspergillaceae</taxon>
        <taxon>Aspergillus</taxon>
        <taxon>Aspergillus subgen. Nidulantes</taxon>
    </lineage>
</organism>
<sequence>MSKLIVVVGATGTQGGSVVNAFLNEPGYRIRGITRNPNSDRAKTLAAQGVEVGIADLNDEASLVAAFKGAHVVYAVTDFFEPFMKSGVEEAKKIEYRQAINLVEAAKQIPTLEQYVWSTLPNCGTVSGGRFHVPFFDVKSTVDNYIRKDERFLAKTVFFYLGFFSSNMFYPVYIPIHVKTTQKYIQLLPATADTQIASLGDAAVNTGIFIRGIIKNPPREGGSYVLARVESHTLAEHLSIWGAATGLAKEKQSTEVVPVSLDSYRSIWPGYGDLLGEMMAFWSDAGDRAWTTPLGKPPIDGLVLLSEADKRSLLGTFDSFKAEAVKFRDAV</sequence>
<comment type="caution">
    <text evidence="4">The sequence shown here is derived from an EMBL/GenBank/DDBJ whole genome shotgun (WGS) entry which is preliminary data.</text>
</comment>
<dbReference type="PANTHER" id="PTHR42748">
    <property type="entry name" value="NITROGEN METABOLITE REPRESSION PROTEIN NMRA FAMILY MEMBER"/>
    <property type="match status" value="1"/>
</dbReference>
<evidence type="ECO:0000259" key="3">
    <source>
        <dbReference type="Pfam" id="PF05368"/>
    </source>
</evidence>
<keyword evidence="2" id="KW-0521">NADP</keyword>
<dbReference type="EMBL" id="JYKN01000775">
    <property type="protein sequence ID" value="KKK23092.1"/>
    <property type="molecule type" value="Genomic_DNA"/>
</dbReference>
<evidence type="ECO:0000313" key="4">
    <source>
        <dbReference type="EMBL" id="KKK23092.1"/>
    </source>
</evidence>
<dbReference type="OrthoDB" id="3358371at2759"/>
<name>A0A0F8XHL8_9EURO</name>
<keyword evidence="5" id="KW-1185">Reference proteome</keyword>
<dbReference type="Pfam" id="PF05368">
    <property type="entry name" value="NmrA"/>
    <property type="match status" value="1"/>
</dbReference>
<dbReference type="PANTHER" id="PTHR42748:SF28">
    <property type="entry name" value="NMRA-LIKE DOMAIN-CONTAINING PROTEIN"/>
    <property type="match status" value="1"/>
</dbReference>
<accession>A0A0F8XHL8</accession>
<dbReference type="InterPro" id="IPR051164">
    <property type="entry name" value="NmrA-like_oxidored"/>
</dbReference>
<feature type="domain" description="NmrA-like" evidence="3">
    <location>
        <begin position="1"/>
        <end position="253"/>
    </location>
</feature>
<comment type="similarity">
    <text evidence="1">Belongs to the NmrA-type oxidoreductase family.</text>
</comment>
<dbReference type="Gene3D" id="3.90.25.10">
    <property type="entry name" value="UDP-galactose 4-epimerase, domain 1"/>
    <property type="match status" value="1"/>
</dbReference>
<evidence type="ECO:0000256" key="1">
    <source>
        <dbReference type="ARBA" id="ARBA00006328"/>
    </source>
</evidence>
<protein>
    <recommendedName>
        <fullName evidence="3">NmrA-like domain-containing protein</fullName>
    </recommendedName>
</protein>
<evidence type="ECO:0000256" key="2">
    <source>
        <dbReference type="ARBA" id="ARBA00022857"/>
    </source>
</evidence>
<dbReference type="Proteomes" id="UP000034947">
    <property type="component" value="Unassembled WGS sequence"/>
</dbReference>